<dbReference type="Proteomes" id="UP000663090">
    <property type="component" value="Chromosome"/>
</dbReference>
<keyword evidence="2" id="KW-0046">Antibiotic resistance</keyword>
<evidence type="ECO:0000256" key="1">
    <source>
        <dbReference type="ARBA" id="ARBA00022679"/>
    </source>
</evidence>
<dbReference type="CDD" id="cd05403">
    <property type="entry name" value="NT_KNTase_like"/>
    <property type="match status" value="1"/>
</dbReference>
<gene>
    <name evidence="5" type="ORF">JY572_37770</name>
</gene>
<comment type="catalytic activity">
    <reaction evidence="3">
        <text>spectinomycin + ATP = 9-O-adenylylspectinomycin + diphosphate</text>
        <dbReference type="Rhea" id="RHEA:63228"/>
        <dbReference type="ChEBI" id="CHEBI:30616"/>
        <dbReference type="ChEBI" id="CHEBI:33019"/>
        <dbReference type="ChEBI" id="CHEBI:146260"/>
        <dbReference type="ChEBI" id="CHEBI:146261"/>
    </reaction>
</comment>
<proteinExistence type="predicted"/>
<evidence type="ECO:0000313" key="5">
    <source>
        <dbReference type="EMBL" id="QSQ14004.1"/>
    </source>
</evidence>
<evidence type="ECO:0000256" key="2">
    <source>
        <dbReference type="ARBA" id="ARBA00023251"/>
    </source>
</evidence>
<reference evidence="5 6" key="1">
    <citation type="submission" date="2021-02" db="EMBL/GenBank/DDBJ databases">
        <title>De Novo genome assembly of isolated myxobacteria.</title>
        <authorList>
            <person name="Stevens D.C."/>
        </authorList>
    </citation>
    <scope>NUCLEOTIDE SEQUENCE [LARGE SCALE GENOMIC DNA]</scope>
    <source>
        <strain evidence="5 6">SCHIC003</strain>
    </source>
</reference>
<sequence length="268" mass="29612">MSTTALDTESRAQVARVVDLLPRLLGDDVVGLYLLGSALNGGLRPKSDVDLMLALSRPLGDGRREALVEQLLAISVDPRLGAPGRPLEVTVVVLDDVRPWRHPAKRELQFGEWLHDDFVAKRVEPPVIDPDLTLLLTMVRQHGVALMGPPPTEVFDPVPPADVERALAETVAQWTGEDTWRGEEKNILLALARIWMTRVQGGFFPKDVAAAWALERLPPAHRPVLESARAAYLGEREVDWTRLAGEVGDCLRSMKGIIEALPSDRSRR</sequence>
<evidence type="ECO:0000256" key="3">
    <source>
        <dbReference type="ARBA" id="ARBA00047831"/>
    </source>
</evidence>
<dbReference type="PIRSF" id="PIRSF000819">
    <property type="entry name" value="Streptomycin_3-adenylyltransf"/>
    <property type="match status" value="1"/>
</dbReference>
<protein>
    <submittedName>
        <fullName evidence="5">DUF4111 domain-containing protein</fullName>
    </submittedName>
</protein>
<dbReference type="SUPFAM" id="SSF81301">
    <property type="entry name" value="Nucleotidyltransferase"/>
    <property type="match status" value="1"/>
</dbReference>
<keyword evidence="6" id="KW-1185">Reference proteome</keyword>
<organism evidence="5 6">
    <name type="scientific">Myxococcus landrumensis</name>
    <dbReference type="NCBI Taxonomy" id="2813577"/>
    <lineage>
        <taxon>Bacteria</taxon>
        <taxon>Pseudomonadati</taxon>
        <taxon>Myxococcota</taxon>
        <taxon>Myxococcia</taxon>
        <taxon>Myxococcales</taxon>
        <taxon>Cystobacterineae</taxon>
        <taxon>Myxococcaceae</taxon>
        <taxon>Myxococcus</taxon>
    </lineage>
</organism>
<accession>A0ABX7N6G5</accession>
<dbReference type="InterPro" id="IPR025184">
    <property type="entry name" value="AadA_C"/>
</dbReference>
<feature type="domain" description="Adenylyltransferase AadA C-terminal" evidence="4">
    <location>
        <begin position="153"/>
        <end position="255"/>
    </location>
</feature>
<name>A0ABX7N6G5_9BACT</name>
<keyword evidence="1" id="KW-0808">Transferase</keyword>
<dbReference type="NCBIfam" id="NF010309">
    <property type="entry name" value="PRK13746.1"/>
    <property type="match status" value="1"/>
</dbReference>
<dbReference type="EMBL" id="CP071091">
    <property type="protein sequence ID" value="QSQ14004.1"/>
    <property type="molecule type" value="Genomic_DNA"/>
</dbReference>
<evidence type="ECO:0000259" key="4">
    <source>
        <dbReference type="Pfam" id="PF13427"/>
    </source>
</evidence>
<dbReference type="RefSeq" id="WP_206715798.1">
    <property type="nucleotide sequence ID" value="NZ_CP071091.1"/>
</dbReference>
<dbReference type="InterPro" id="IPR024172">
    <property type="entry name" value="AadA/Aad9"/>
</dbReference>
<dbReference type="Pfam" id="PF13427">
    <property type="entry name" value="AadA_C"/>
    <property type="match status" value="1"/>
</dbReference>
<evidence type="ECO:0000313" key="6">
    <source>
        <dbReference type="Proteomes" id="UP000663090"/>
    </source>
</evidence>
<dbReference type="InterPro" id="IPR043519">
    <property type="entry name" value="NT_sf"/>
</dbReference>